<dbReference type="GeneID" id="40748042"/>
<dbReference type="RefSeq" id="XP_029759219.1">
    <property type="nucleotide sequence ID" value="XM_029905736.1"/>
</dbReference>
<sequence length="83" mass="9249">MPYCDRQRPTGVPCILLCFGVAESQGLNTSLRWSDLIARGLLSSSSQRAYAMHDPKAAAFREIQVYLALHSIFSTLNKVALYE</sequence>
<accession>A0A074XLZ7</accession>
<evidence type="ECO:0000313" key="1">
    <source>
        <dbReference type="EMBL" id="KEQ83032.1"/>
    </source>
</evidence>
<evidence type="ECO:0000313" key="2">
    <source>
        <dbReference type="Proteomes" id="UP000030706"/>
    </source>
</evidence>
<organism evidence="1 2">
    <name type="scientific">Aureobasidium pullulans EXF-150</name>
    <dbReference type="NCBI Taxonomy" id="1043002"/>
    <lineage>
        <taxon>Eukaryota</taxon>
        <taxon>Fungi</taxon>
        <taxon>Dikarya</taxon>
        <taxon>Ascomycota</taxon>
        <taxon>Pezizomycotina</taxon>
        <taxon>Dothideomycetes</taxon>
        <taxon>Dothideomycetidae</taxon>
        <taxon>Dothideales</taxon>
        <taxon>Saccotheciaceae</taxon>
        <taxon>Aureobasidium</taxon>
    </lineage>
</organism>
<name>A0A074XLZ7_AURPU</name>
<dbReference type="HOGENOM" id="CLU_2542205_0_0_1"/>
<reference evidence="1 2" key="1">
    <citation type="journal article" date="2014" name="BMC Genomics">
        <title>Genome sequencing of four Aureobasidium pullulans varieties: biotechnological potential, stress tolerance, and description of new species.</title>
        <authorList>
            <person name="Gostin Ar C."/>
            <person name="Ohm R.A."/>
            <person name="Kogej T."/>
            <person name="Sonjak S."/>
            <person name="Turk M."/>
            <person name="Zajc J."/>
            <person name="Zalar P."/>
            <person name="Grube M."/>
            <person name="Sun H."/>
            <person name="Han J."/>
            <person name="Sharma A."/>
            <person name="Chiniquy J."/>
            <person name="Ngan C.Y."/>
            <person name="Lipzen A."/>
            <person name="Barry K."/>
            <person name="Grigoriev I.V."/>
            <person name="Gunde-Cimerman N."/>
        </authorList>
    </citation>
    <scope>NUCLEOTIDE SEQUENCE [LARGE SCALE GENOMIC DNA]</scope>
    <source>
        <strain evidence="1 2">EXF-150</strain>
    </source>
</reference>
<protein>
    <submittedName>
        <fullName evidence="1">Uncharacterized protein</fullName>
    </submittedName>
</protein>
<keyword evidence="2" id="KW-1185">Reference proteome</keyword>
<dbReference type="AlphaFoldDB" id="A0A074XLZ7"/>
<dbReference type="EMBL" id="KL584985">
    <property type="protein sequence ID" value="KEQ83032.1"/>
    <property type="molecule type" value="Genomic_DNA"/>
</dbReference>
<gene>
    <name evidence="1" type="ORF">M438DRAFT_346685</name>
</gene>
<proteinExistence type="predicted"/>
<dbReference type="Proteomes" id="UP000030706">
    <property type="component" value="Unassembled WGS sequence"/>
</dbReference>